<dbReference type="InterPro" id="IPR032287">
    <property type="entry name" value="DUF4838"/>
</dbReference>
<comment type="caution">
    <text evidence="1">The sequence shown here is derived from an EMBL/GenBank/DDBJ whole genome shotgun (WGS) entry which is preliminary data.</text>
</comment>
<protein>
    <submittedName>
        <fullName evidence="1">DUF4838 domain-containing protein</fullName>
    </submittedName>
</protein>
<reference evidence="1" key="2">
    <citation type="journal article" date="2021" name="PeerJ">
        <title>Extensive microbial diversity within the chicken gut microbiome revealed by metagenomics and culture.</title>
        <authorList>
            <person name="Gilroy R."/>
            <person name="Ravi A."/>
            <person name="Getino M."/>
            <person name="Pursley I."/>
            <person name="Horton D.L."/>
            <person name="Alikhan N.F."/>
            <person name="Baker D."/>
            <person name="Gharbi K."/>
            <person name="Hall N."/>
            <person name="Watson M."/>
            <person name="Adriaenssens E.M."/>
            <person name="Foster-Nyarko E."/>
            <person name="Jarju S."/>
            <person name="Secka A."/>
            <person name="Antonio M."/>
            <person name="Oren A."/>
            <person name="Chaudhuri R.R."/>
            <person name="La Ragione R."/>
            <person name="Hildebrand F."/>
            <person name="Pallen M.J."/>
        </authorList>
    </citation>
    <scope>NUCLEOTIDE SEQUENCE</scope>
    <source>
        <strain evidence="1">10669</strain>
    </source>
</reference>
<dbReference type="Pfam" id="PF16126">
    <property type="entry name" value="DUF4838"/>
    <property type="match status" value="1"/>
</dbReference>
<sequence>DAAWSAHLGFGALPQFSHNLGAVFSKEIYAERPELAPEVFGARRPNFSGGYAPQPNLTSAAALDVAVAAAEKFFEKNPDAPLFSLGINDATNWDESAASEEAYGALSFFRNLPNRSDYYYGFVNRAAEKIEAACPGKGVGVIAYMDVQNAPSFPVRGNVVPVLCADRSMWVFPEFKREDKALIRRWARSGAELWGVYDYYYGSPFLFPRLFLQEQADAIKFVAAEGGKIFYAECGPVVAFDAPKIRLASELLKNPDGDPEKILDEYYAKTFGAAAPAMKKFYAAACAVWAEQGGQCRWIKGWNNENATEIFPPEKLAVLRGNLSEALAAAARSRRENPGSARERRIAARLESVDFSLRRAEKFAASYYARKALGNAEMTDVRGTLEALGSDAWRYEEIYDDEEFRGRPHQADISAYRISDPRPAALMRALDFLKKTKNPEEKARVERALARIFEAALRSRANGEPANAAAGTPEAAADRRLRVISEAVPAFGAEPDFREDFEAENFLAYSPGDWRARKNLAHPRGWRAVVAAAEHFEMGASDVAPHGGASCFRVGGKTERMELRKSFRVVPGQKVLAQVFARGKVSCGSLSEIRIGFFDARGNALADTGEALPAGTALAWRRLAALGDAPPRAAFAVVMLYVGLQGPGDETFFDDLTVSIF</sequence>
<gene>
    <name evidence="1" type="ORF">IAC75_04265</name>
</gene>
<proteinExistence type="predicted"/>
<name>A0A9D1NJQ0_9BACT</name>
<dbReference type="Proteomes" id="UP000886812">
    <property type="component" value="Unassembled WGS sequence"/>
</dbReference>
<accession>A0A9D1NJQ0</accession>
<dbReference type="EMBL" id="DVOG01000112">
    <property type="protein sequence ID" value="HIV04350.1"/>
    <property type="molecule type" value="Genomic_DNA"/>
</dbReference>
<feature type="non-terminal residue" evidence="1">
    <location>
        <position position="1"/>
    </location>
</feature>
<reference evidence="1" key="1">
    <citation type="submission" date="2020-10" db="EMBL/GenBank/DDBJ databases">
        <authorList>
            <person name="Gilroy R."/>
        </authorList>
    </citation>
    <scope>NUCLEOTIDE SEQUENCE</scope>
    <source>
        <strain evidence="1">10669</strain>
    </source>
</reference>
<dbReference type="AlphaFoldDB" id="A0A9D1NJQ0"/>
<evidence type="ECO:0000313" key="1">
    <source>
        <dbReference type="EMBL" id="HIV04350.1"/>
    </source>
</evidence>
<organism evidence="1 2">
    <name type="scientific">Candidatus Spyradosoma merdigallinarum</name>
    <dbReference type="NCBI Taxonomy" id="2840950"/>
    <lineage>
        <taxon>Bacteria</taxon>
        <taxon>Pseudomonadati</taxon>
        <taxon>Verrucomicrobiota</taxon>
        <taxon>Opitutia</taxon>
        <taxon>Opitutia incertae sedis</taxon>
        <taxon>Candidatus Spyradosoma</taxon>
    </lineage>
</organism>
<evidence type="ECO:0000313" key="2">
    <source>
        <dbReference type="Proteomes" id="UP000886812"/>
    </source>
</evidence>